<dbReference type="GO" id="GO:0005829">
    <property type="term" value="C:cytosol"/>
    <property type="evidence" value="ECO:0007669"/>
    <property type="project" value="TreeGrafter"/>
</dbReference>
<dbReference type="InterPro" id="IPR036736">
    <property type="entry name" value="ACP-like_sf"/>
</dbReference>
<dbReference type="PIRSF" id="PIRSF001617">
    <property type="entry name" value="Alpha-AR"/>
    <property type="match status" value="1"/>
</dbReference>
<dbReference type="EMBL" id="QVIG01000001">
    <property type="protein sequence ID" value="RGD57991.1"/>
    <property type="molecule type" value="Genomic_DNA"/>
</dbReference>
<dbReference type="CDD" id="cd05930">
    <property type="entry name" value="A_NRPS"/>
    <property type="match status" value="1"/>
</dbReference>
<dbReference type="GO" id="GO:0009239">
    <property type="term" value="P:enterobactin biosynthetic process"/>
    <property type="evidence" value="ECO:0007669"/>
    <property type="project" value="TreeGrafter"/>
</dbReference>
<evidence type="ECO:0000313" key="7">
    <source>
        <dbReference type="EMBL" id="RGD57991.1"/>
    </source>
</evidence>
<evidence type="ECO:0000256" key="3">
    <source>
        <dbReference type="ARBA" id="ARBA00022553"/>
    </source>
</evidence>
<dbReference type="PROSITE" id="PS00455">
    <property type="entry name" value="AMP_BINDING"/>
    <property type="match status" value="1"/>
</dbReference>
<evidence type="ECO:0000256" key="2">
    <source>
        <dbReference type="ARBA" id="ARBA00022450"/>
    </source>
</evidence>
<dbReference type="SUPFAM" id="SSF47336">
    <property type="entry name" value="ACP-like"/>
    <property type="match status" value="1"/>
</dbReference>
<evidence type="ECO:0000256" key="4">
    <source>
        <dbReference type="ARBA" id="ARBA00022598"/>
    </source>
</evidence>
<dbReference type="InterPro" id="IPR000873">
    <property type="entry name" value="AMP-dep_synth/lig_dom"/>
</dbReference>
<dbReference type="PROSITE" id="PS00012">
    <property type="entry name" value="PHOSPHOPANTETHEINE"/>
    <property type="match status" value="1"/>
</dbReference>
<accession>A0A372ZQI9</accession>
<dbReference type="Gene3D" id="3.30.300.30">
    <property type="match status" value="1"/>
</dbReference>
<dbReference type="Proteomes" id="UP000263377">
    <property type="component" value="Unassembled WGS sequence"/>
</dbReference>
<dbReference type="GO" id="GO:0031177">
    <property type="term" value="F:phosphopantetheine binding"/>
    <property type="evidence" value="ECO:0007669"/>
    <property type="project" value="TreeGrafter"/>
</dbReference>
<dbReference type="SUPFAM" id="SSF52777">
    <property type="entry name" value="CoA-dependent acyltransferases"/>
    <property type="match status" value="2"/>
</dbReference>
<keyword evidence="8" id="KW-1185">Reference proteome</keyword>
<evidence type="ECO:0000256" key="5">
    <source>
        <dbReference type="SAM" id="MobiDB-lite"/>
    </source>
</evidence>
<dbReference type="Gene3D" id="1.10.1200.10">
    <property type="entry name" value="ACP-like"/>
    <property type="match status" value="1"/>
</dbReference>
<dbReference type="InterPro" id="IPR006162">
    <property type="entry name" value="Ppantetheine_attach_site"/>
</dbReference>
<dbReference type="InterPro" id="IPR036291">
    <property type="entry name" value="NAD(P)-bd_dom_sf"/>
</dbReference>
<evidence type="ECO:0000313" key="8">
    <source>
        <dbReference type="Proteomes" id="UP000263377"/>
    </source>
</evidence>
<dbReference type="InterPro" id="IPR023213">
    <property type="entry name" value="CAT-like_dom_sf"/>
</dbReference>
<dbReference type="InterPro" id="IPR045851">
    <property type="entry name" value="AMP-bd_C_sf"/>
</dbReference>
<dbReference type="PANTHER" id="PTHR45527">
    <property type="entry name" value="NONRIBOSOMAL PEPTIDE SYNTHETASE"/>
    <property type="match status" value="1"/>
</dbReference>
<evidence type="ECO:0000256" key="1">
    <source>
        <dbReference type="ARBA" id="ARBA00001957"/>
    </source>
</evidence>
<organism evidence="7 8">
    <name type="scientific">Kitasatospora xanthocidica</name>
    <dbReference type="NCBI Taxonomy" id="83382"/>
    <lineage>
        <taxon>Bacteria</taxon>
        <taxon>Bacillati</taxon>
        <taxon>Actinomycetota</taxon>
        <taxon>Actinomycetes</taxon>
        <taxon>Kitasatosporales</taxon>
        <taxon>Streptomycetaceae</taxon>
        <taxon>Kitasatospora</taxon>
    </lineage>
</organism>
<comment type="caution">
    <text evidence="7">The sequence shown here is derived from an EMBL/GenBank/DDBJ whole genome shotgun (WGS) entry which is preliminary data.</text>
</comment>
<dbReference type="Gene3D" id="3.30.559.30">
    <property type="entry name" value="Nonribosomal peptide synthetase, condensation domain"/>
    <property type="match status" value="1"/>
</dbReference>
<dbReference type="SUPFAM" id="SSF56801">
    <property type="entry name" value="Acetyl-CoA synthetase-like"/>
    <property type="match status" value="1"/>
</dbReference>
<dbReference type="RefSeq" id="WP_117486673.1">
    <property type="nucleotide sequence ID" value="NZ_QVIG01000001.1"/>
</dbReference>
<dbReference type="InterPro" id="IPR025110">
    <property type="entry name" value="AMP-bd_C"/>
</dbReference>
<evidence type="ECO:0000259" key="6">
    <source>
        <dbReference type="PROSITE" id="PS50075"/>
    </source>
</evidence>
<name>A0A372ZQI9_9ACTN</name>
<dbReference type="Gene3D" id="3.40.50.720">
    <property type="entry name" value="NAD(P)-binding Rossmann-like Domain"/>
    <property type="match status" value="1"/>
</dbReference>
<dbReference type="PANTHER" id="PTHR45527:SF1">
    <property type="entry name" value="FATTY ACID SYNTHASE"/>
    <property type="match status" value="1"/>
</dbReference>
<dbReference type="PROSITE" id="PS50075">
    <property type="entry name" value="CARRIER"/>
    <property type="match status" value="1"/>
</dbReference>
<proteinExistence type="predicted"/>
<protein>
    <submittedName>
        <fullName evidence="7">Amino acid adenylation domain-containing protein</fullName>
    </submittedName>
</protein>
<keyword evidence="2" id="KW-0596">Phosphopantetheine</keyword>
<dbReference type="InterPro" id="IPR013120">
    <property type="entry name" value="FAR_NAD-bd"/>
</dbReference>
<feature type="domain" description="Carrier" evidence="6">
    <location>
        <begin position="527"/>
        <end position="601"/>
    </location>
</feature>
<dbReference type="InterPro" id="IPR042099">
    <property type="entry name" value="ANL_N_sf"/>
</dbReference>
<dbReference type="InterPro" id="IPR001242">
    <property type="entry name" value="Condensation_dom"/>
</dbReference>
<sequence length="1434" mass="154270">MLPALVRAHARTHPHRTAVVVGRERLTYARLASRADRLTDLLRASGIGRGCLVGIHLDRTADAVVAQLAVLGAGAAFTLVEPTEPVAEGANRLALAAPDLVLAEPRHHGELRRSGLRVADGHEAGGGLVPPPAPVGGPAAPGPADDDTAYVLYTSGSTGVPKGVQVSHANIRHYTESLLQRLDIAEPLSYAHVTTLAADLGNTCLFLPLWTGGTLHLVDDATRRDPAALLRYLQDHRVDVLKTTPSHWSVVFQAFGQDGTTRPELRFLLLGGELLALPLARRILDSGVTRNLVNHYGPTEATVGVAAHRLTAASDLDALDGASVPIGTPLGRTRLLVRADDGTFHDRDAVGELYIAGPSVALGYRDDPQATAAAFTDDLARLDPALGRAYRTGDRVRADSRGVLEFLGRGDRQVKVSGYRIELGHVEAGLRRHPAVADAVAVLLTRDRAMLVAAVVPAADGRPAVQPAALRRELRELLPAHMVPDRIEAFDAFPRNANGKTDQAALRELLEARLAERTPRPSDPAADGGDPVLADVLASWQRHLGHGDFAVDQDFDQAGGSSIDAIQVIADLQAKGYRVSAAAFLAEPTAAALATRLREDRGGDDHGRASAARVVADDRALSPAQTWFFRQEFAQPDQWNQALLLETDSTPRPAELAAAVADVVGLHPMLRTAFRPGADGRRRELVDPADAFSWSRLPEEDGPAARTVRDVAAALQREIRIADGNLFKVHLFLGDGRAELLLICHHLAIDAVSWRIVVSDLSRCYSERLRGGEPTTAPGPTGFGQWATHLRDRAAQLRGDLAHFDSLARLPAVAPRPGAPGDNREGDAQALWFRLSRAQSAALTEAAARSGIPAHAALLGAFAQALTEQLGTDELVTDVESHGRICFDETLEVSRVVGWFTSTFPVSVRTVAGDLAATGKSAAAALAEVPALGVAYGLHEQPQRADVCFNYLGPFALPFGDDLHLRPSRHPVGPVRGPENDRGYGLKLTARVHDGQLVADLSYTPARHDPERMLDLARATRDHLLRGAGLPPADGRFVLESGSSTGLLAQVPGALECEPPAGSVREYGTVLLTGATGFIGAHLLDLLLARTRSKVVCLVRAKEGRTPAERLADAYAWYVPDGRLDRYADRLTVLAGDLAEPDFGLAEPDYRRLCHEAEALYHLAADTRLFGDRESFDRQNTEPVRAMIRLATTGRPKDLHYVSTLAVCGGGAPGEPAVFSEDSLDIGQEFLNEYERSKYDAERLVQGFATQGGNAFVYRSGNVSGHSVSGRFQRNGGDNRLVQLLRASVRIGRVPRVGALTLALSPVDVVARGILEISRSARVRGGTFHLDTHHEVSYERLFTVLRDQGYALAEDGAEGFAELFGRYLGDGGEQLSLAHFWAGRPDRNVRYDHTRTRRLLARLGVEFPEVTGSWLHAFFTGLGQQGELPSTGTR</sequence>
<dbReference type="GO" id="GO:0009366">
    <property type="term" value="C:enterobactin synthetase complex"/>
    <property type="evidence" value="ECO:0007669"/>
    <property type="project" value="TreeGrafter"/>
</dbReference>
<reference evidence="7 8" key="1">
    <citation type="submission" date="2018-08" db="EMBL/GenBank/DDBJ databases">
        <title>Diversity &amp; Physiological Properties of Lignin-Decomposing Actinobacteria from Soil.</title>
        <authorList>
            <person name="Roh S.G."/>
            <person name="Kim S.B."/>
        </authorList>
    </citation>
    <scope>NUCLEOTIDE SEQUENCE [LARGE SCALE GENOMIC DNA]</scope>
    <source>
        <strain evidence="7 8">MMS17-GH009</strain>
    </source>
</reference>
<keyword evidence="4" id="KW-0436">Ligase</keyword>
<dbReference type="Pfam" id="PF00668">
    <property type="entry name" value="Condensation"/>
    <property type="match status" value="1"/>
</dbReference>
<feature type="region of interest" description="Disordered" evidence="5">
    <location>
        <begin position="122"/>
        <end position="141"/>
    </location>
</feature>
<dbReference type="InterPro" id="IPR020845">
    <property type="entry name" value="AMP-binding_CS"/>
</dbReference>
<dbReference type="Gene3D" id="3.30.559.10">
    <property type="entry name" value="Chloramphenicol acetyltransferase-like domain"/>
    <property type="match status" value="1"/>
</dbReference>
<dbReference type="Pfam" id="PF07993">
    <property type="entry name" value="NAD_binding_4"/>
    <property type="match status" value="1"/>
</dbReference>
<gene>
    <name evidence="7" type="ORF">DR950_09515</name>
</gene>
<comment type="cofactor">
    <cofactor evidence="1">
        <name>pantetheine 4'-phosphate</name>
        <dbReference type="ChEBI" id="CHEBI:47942"/>
    </cofactor>
</comment>
<dbReference type="Pfam" id="PF13193">
    <property type="entry name" value="AMP-binding_C"/>
    <property type="match status" value="1"/>
</dbReference>
<keyword evidence="3" id="KW-0597">Phosphoprotein</keyword>
<dbReference type="Pfam" id="PF00501">
    <property type="entry name" value="AMP-binding"/>
    <property type="match status" value="1"/>
</dbReference>
<dbReference type="Gene3D" id="3.40.50.12780">
    <property type="entry name" value="N-terminal domain of ligase-like"/>
    <property type="match status" value="1"/>
</dbReference>
<dbReference type="InterPro" id="IPR009081">
    <property type="entry name" value="PP-bd_ACP"/>
</dbReference>
<dbReference type="Pfam" id="PF00550">
    <property type="entry name" value="PP-binding"/>
    <property type="match status" value="1"/>
</dbReference>
<dbReference type="NCBIfam" id="TIGR01733">
    <property type="entry name" value="AA-adenyl-dom"/>
    <property type="match status" value="1"/>
</dbReference>
<dbReference type="GO" id="GO:0047527">
    <property type="term" value="F:2,3-dihydroxybenzoate-serine ligase activity"/>
    <property type="evidence" value="ECO:0007669"/>
    <property type="project" value="TreeGrafter"/>
</dbReference>
<dbReference type="InterPro" id="IPR010071">
    <property type="entry name" value="AA_adenyl_dom"/>
</dbReference>
<dbReference type="GO" id="GO:0043041">
    <property type="term" value="P:amino acid activation for nonribosomal peptide biosynthetic process"/>
    <property type="evidence" value="ECO:0007669"/>
    <property type="project" value="TreeGrafter"/>
</dbReference>
<dbReference type="GO" id="GO:0008610">
    <property type="term" value="P:lipid biosynthetic process"/>
    <property type="evidence" value="ECO:0007669"/>
    <property type="project" value="UniProtKB-ARBA"/>
</dbReference>
<dbReference type="SUPFAM" id="SSF51735">
    <property type="entry name" value="NAD(P)-binding Rossmann-fold domains"/>
    <property type="match status" value="1"/>
</dbReference>